<dbReference type="AlphaFoldDB" id="A0A8H7CM04"/>
<dbReference type="Proteomes" id="UP000623467">
    <property type="component" value="Unassembled WGS sequence"/>
</dbReference>
<organism evidence="2 3">
    <name type="scientific">Mycena sanguinolenta</name>
    <dbReference type="NCBI Taxonomy" id="230812"/>
    <lineage>
        <taxon>Eukaryota</taxon>
        <taxon>Fungi</taxon>
        <taxon>Dikarya</taxon>
        <taxon>Basidiomycota</taxon>
        <taxon>Agaricomycotina</taxon>
        <taxon>Agaricomycetes</taxon>
        <taxon>Agaricomycetidae</taxon>
        <taxon>Agaricales</taxon>
        <taxon>Marasmiineae</taxon>
        <taxon>Mycenaceae</taxon>
        <taxon>Mycena</taxon>
    </lineage>
</organism>
<reference evidence="2" key="1">
    <citation type="submission" date="2020-05" db="EMBL/GenBank/DDBJ databases">
        <title>Mycena genomes resolve the evolution of fungal bioluminescence.</title>
        <authorList>
            <person name="Tsai I.J."/>
        </authorList>
    </citation>
    <scope>NUCLEOTIDE SEQUENCE</scope>
    <source>
        <strain evidence="2">160909Yilan</strain>
    </source>
</reference>
<dbReference type="PROSITE" id="PS50181">
    <property type="entry name" value="FBOX"/>
    <property type="match status" value="1"/>
</dbReference>
<dbReference type="EMBL" id="JACAZH010000029">
    <property type="protein sequence ID" value="KAF7340857.1"/>
    <property type="molecule type" value="Genomic_DNA"/>
</dbReference>
<dbReference type="SUPFAM" id="SSF81383">
    <property type="entry name" value="F-box domain"/>
    <property type="match status" value="1"/>
</dbReference>
<comment type="caution">
    <text evidence="2">The sequence shown here is derived from an EMBL/GenBank/DDBJ whole genome shotgun (WGS) entry which is preliminary data.</text>
</comment>
<dbReference type="InterPro" id="IPR001810">
    <property type="entry name" value="F-box_dom"/>
</dbReference>
<evidence type="ECO:0000313" key="3">
    <source>
        <dbReference type="Proteomes" id="UP000623467"/>
    </source>
</evidence>
<feature type="domain" description="F-box" evidence="1">
    <location>
        <begin position="2"/>
        <end position="49"/>
    </location>
</feature>
<proteinExistence type="predicted"/>
<dbReference type="OrthoDB" id="2745718at2759"/>
<keyword evidence="3" id="KW-1185">Reference proteome</keyword>
<dbReference type="Gene3D" id="1.20.1280.50">
    <property type="match status" value="1"/>
</dbReference>
<evidence type="ECO:0000313" key="2">
    <source>
        <dbReference type="EMBL" id="KAF7340857.1"/>
    </source>
</evidence>
<protein>
    <recommendedName>
        <fullName evidence="1">F-box domain-containing protein</fullName>
    </recommendedName>
</protein>
<dbReference type="CDD" id="cd22083">
    <property type="entry name" value="F-box_FBA"/>
    <property type="match status" value="1"/>
</dbReference>
<dbReference type="Pfam" id="PF12937">
    <property type="entry name" value="F-box-like"/>
    <property type="match status" value="1"/>
</dbReference>
<name>A0A8H7CM04_9AGAR</name>
<sequence length="479" mass="53972">MSISLNDIPQEILLEILTFVDAQSLIHSCPLVCRLWKNTIDGSTELRLLIELWADGMVGGDSRSSTAMERLEALYQRRRAWLSLDWADRATFVVESSSRAYELVDAIFAQQTVGRDSESFSTIWLPSARDPEGKTVSMGEIDLDPRDFVLDPTQDFVAFVSENPQDVAHVQCRTLSTLSPHPLAAASLLSFPARHLTVGYLLLDLADDIISMFFDQHILLLNWRDGVVIKDINCSGPSRVHFSLLTPRAYLLGYGGANGKIEVWSFESVDGAEPIHKATLQLPELDSNYLAMQMHSGPFRAKPSTKRPFSKTNESRVCVVSVDYGDLIVHHRYLHKYLSSNSDAAVIVPWDDWGPRHSRLLPPMLHRWFRYVHGERVVLPPDPENPNILQILDFSTSATTSRPLASSERTPTDPRFTTELYSGPSTLFDTALVEKSATTSLPYRKISRYTDEEHALFLIDEEQIIGVNDLESQMTVYTF</sequence>
<dbReference type="SMART" id="SM00256">
    <property type="entry name" value="FBOX"/>
    <property type="match status" value="1"/>
</dbReference>
<gene>
    <name evidence="2" type="ORF">MSAN_02115200</name>
</gene>
<accession>A0A8H7CM04</accession>
<evidence type="ECO:0000259" key="1">
    <source>
        <dbReference type="PROSITE" id="PS50181"/>
    </source>
</evidence>
<dbReference type="InterPro" id="IPR036047">
    <property type="entry name" value="F-box-like_dom_sf"/>
</dbReference>